<proteinExistence type="inferred from homology"/>
<keyword evidence="5" id="KW-1185">Reference proteome</keyword>
<feature type="signal peptide" evidence="3">
    <location>
        <begin position="1"/>
        <end position="21"/>
    </location>
</feature>
<keyword evidence="2 3" id="KW-0732">Signal</keyword>
<comment type="similarity">
    <text evidence="1">Belongs to the UPF0319 family.</text>
</comment>
<dbReference type="InterPro" id="IPR018635">
    <property type="entry name" value="UPF0319"/>
</dbReference>
<evidence type="ECO:0000256" key="3">
    <source>
        <dbReference type="SAM" id="SignalP"/>
    </source>
</evidence>
<feature type="chain" id="PRO_5040730333" evidence="3">
    <location>
        <begin position="22"/>
        <end position="240"/>
    </location>
</feature>
<evidence type="ECO:0000313" key="5">
    <source>
        <dbReference type="Proteomes" id="UP001155546"/>
    </source>
</evidence>
<dbReference type="Proteomes" id="UP001155546">
    <property type="component" value="Unassembled WGS sequence"/>
</dbReference>
<name>A0A9X2WQ78_9GAMM</name>
<dbReference type="AlphaFoldDB" id="A0A9X2WQ78"/>
<evidence type="ECO:0000256" key="2">
    <source>
        <dbReference type="ARBA" id="ARBA00022729"/>
    </source>
</evidence>
<dbReference type="RefSeq" id="WP_261299889.1">
    <property type="nucleotide sequence ID" value="NZ_JAMTCD010000036.1"/>
</dbReference>
<sequence length="240" mass="26000">MKSFVTTGAIMALLSSTSLMAANLTIPMSFEYLALDGKQIETNMFSHKSDLTLDNGSHKIAIRYHDMVQDDFTDSQSFIKSAPFIVTLNVDGDVNYTLSAADGEVVKRPKSFAKDPKIIITREDKGAVNYSVEQTNFEEKSFFANIFSSNKGDNVDALAVNATGNGVTPAVAVQSAKPAVAATAASATVAATAVATSEVKTAQPIKVDNPAQAEQMLQYWWLQADEKTRKEFMGWAIKQL</sequence>
<comment type="caution">
    <text evidence="4">The sequence shown here is derived from an EMBL/GenBank/DDBJ whole genome shotgun (WGS) entry which is preliminary data.</text>
</comment>
<evidence type="ECO:0000313" key="4">
    <source>
        <dbReference type="EMBL" id="MCT7943569.1"/>
    </source>
</evidence>
<dbReference type="PANTHER" id="PTHR38108">
    <property type="entry name" value="UPF0319 PROTEIN YCCT"/>
    <property type="match status" value="1"/>
</dbReference>
<gene>
    <name evidence="4" type="ORF">NE535_17575</name>
</gene>
<evidence type="ECO:0000256" key="1">
    <source>
        <dbReference type="ARBA" id="ARBA00008490"/>
    </source>
</evidence>
<reference evidence="4" key="1">
    <citation type="journal article" date="2023" name="Int. J. Syst. Evol. Microbiol.">
        <title>&lt;i&gt;Shewanella septentrionalis&lt;/i&gt; sp. nov. and &lt;i&gt;Shewanella holmiensis&lt;/i&gt; sp. nov., isolated from Baltic Sea water and sediments.</title>
        <authorList>
            <person name="Martin-Rodriguez A.J."/>
            <person name="Thorell K."/>
            <person name="Joffre E."/>
            <person name="Jensie-Markopoulos S."/>
            <person name="Moore E.R.B."/>
            <person name="Sjoling A."/>
        </authorList>
    </citation>
    <scope>NUCLEOTIDE SEQUENCE</scope>
    <source>
        <strain evidence="4">SP1S2-7</strain>
    </source>
</reference>
<dbReference type="PANTHER" id="PTHR38108:SF1">
    <property type="entry name" value="UPF0319 PROTEIN YCCT"/>
    <property type="match status" value="1"/>
</dbReference>
<dbReference type="EMBL" id="JAMTCD010000036">
    <property type="protein sequence ID" value="MCT7943569.1"/>
    <property type="molecule type" value="Genomic_DNA"/>
</dbReference>
<protein>
    <submittedName>
        <fullName evidence="4">DUF2057 domain-containing protein</fullName>
    </submittedName>
</protein>
<accession>A0A9X2WQ78</accession>
<organism evidence="4 5">
    <name type="scientific">Shewanella holmiensis</name>
    <dbReference type="NCBI Taxonomy" id="2952222"/>
    <lineage>
        <taxon>Bacteria</taxon>
        <taxon>Pseudomonadati</taxon>
        <taxon>Pseudomonadota</taxon>
        <taxon>Gammaproteobacteria</taxon>
        <taxon>Alteromonadales</taxon>
        <taxon>Shewanellaceae</taxon>
        <taxon>Shewanella</taxon>
    </lineage>
</organism>
<dbReference type="Pfam" id="PF09829">
    <property type="entry name" value="DUF2057"/>
    <property type="match status" value="1"/>
</dbReference>